<reference evidence="1" key="1">
    <citation type="submission" date="2016-04" db="EMBL/GenBank/DDBJ databases">
        <authorList>
            <person name="Evans L.H."/>
            <person name="Alamgir A."/>
            <person name="Owens N."/>
            <person name="Weber N.D."/>
            <person name="Virtaneva K."/>
            <person name="Barbian K."/>
            <person name="Babar A."/>
            <person name="Rosenke K."/>
        </authorList>
    </citation>
    <scope>NUCLEOTIDE SEQUENCE</scope>
    <source>
        <strain evidence="1">Nono1</strain>
    </source>
</reference>
<gene>
    <name evidence="1" type="ORF">BN4615_P666</name>
</gene>
<dbReference type="Gene3D" id="3.30.1330.40">
    <property type="entry name" value="RutC-like"/>
    <property type="match status" value="1"/>
</dbReference>
<name>A0A1M4DX94_9ACTN</name>
<sequence length="53" mass="5797">MVIKVLAYLTDPADLRSRRNRVYAAFFTEPRPARSCVGGPVGALVREPAAHEA</sequence>
<evidence type="ECO:0000313" key="1">
    <source>
        <dbReference type="EMBL" id="SBO91152.1"/>
    </source>
</evidence>
<protein>
    <submittedName>
        <fullName evidence="1">Uncharacterized protein</fullName>
    </submittedName>
</protein>
<dbReference type="EMBL" id="LT559118">
    <property type="protein sequence ID" value="SBO91152.1"/>
    <property type="molecule type" value="Genomic_DNA"/>
</dbReference>
<proteinExistence type="predicted"/>
<dbReference type="SUPFAM" id="SSF55298">
    <property type="entry name" value="YjgF-like"/>
    <property type="match status" value="1"/>
</dbReference>
<dbReference type="CDD" id="cd00448">
    <property type="entry name" value="YjgF_YER057c_UK114_family"/>
    <property type="match status" value="1"/>
</dbReference>
<organism evidence="1">
    <name type="scientific">Nonomuraea gerenzanensis</name>
    <dbReference type="NCBI Taxonomy" id="93944"/>
    <lineage>
        <taxon>Bacteria</taxon>
        <taxon>Bacillati</taxon>
        <taxon>Actinomycetota</taxon>
        <taxon>Actinomycetes</taxon>
        <taxon>Streptosporangiales</taxon>
        <taxon>Streptosporangiaceae</taxon>
        <taxon>Nonomuraea</taxon>
    </lineage>
</organism>
<dbReference type="AlphaFoldDB" id="A0A1M4DX94"/>
<dbReference type="InterPro" id="IPR035959">
    <property type="entry name" value="RutC-like_sf"/>
</dbReference>
<accession>A0A1M4DX94</accession>